<dbReference type="Gene3D" id="1.25.10.10">
    <property type="entry name" value="Leucine-rich Repeat Variant"/>
    <property type="match status" value="1"/>
</dbReference>
<keyword evidence="7" id="KW-0539">Nucleus</keyword>
<evidence type="ECO:0000256" key="2">
    <source>
        <dbReference type="ARBA" id="ARBA00004496"/>
    </source>
</evidence>
<dbReference type="Proteomes" id="UP000821866">
    <property type="component" value="Chromosome 7"/>
</dbReference>
<sequence>MCHNRPLANASWTVGCNVEVKLHEYREGTASQKTYFVELWDIGGSSSHSSARAVFYSSFHGLILVHDLTNKKSHENLRKWLSEVLCKDCPSKKANGMLEFDQEMFADSQVPILVVATKVDLVPQTAGRALATVADECGTDQVLLDTHNPKTLSPGSSNALKVTRFLDKVVERRFRSGATSPPASATLPAAPNQVTAEQRHAAERTFLDFQNTRAPFELCKCILESSAVGYVQFQAACLLKQGLIREWKLMEPGQWQALWQHLLQLLACRPNMENYVREELALVLALGSKRASVENGADALNDILQQSTQMVASGDQHLEKEIIQIKVMENITFSEARKKVSLFSGRTYADAARRGAGRRLVTVGTQYSFADACTSLPPTKQPQAAPTFHVPEVELHQTPGTTQTTETPVSSDKPPLASKGPPEAMEVTPGSSASKMLTESSQVRRGSIDRLRGKRHPPVKPPNKGSEV</sequence>
<comment type="similarity">
    <text evidence="3">Belongs to the exportin family.</text>
</comment>
<feature type="compositionally biased region" description="Low complexity" evidence="9">
    <location>
        <begin position="398"/>
        <end position="408"/>
    </location>
</feature>
<dbReference type="GO" id="GO:0005643">
    <property type="term" value="C:nuclear pore"/>
    <property type="evidence" value="ECO:0007669"/>
    <property type="project" value="TreeGrafter"/>
</dbReference>
<dbReference type="VEuPathDB" id="VectorBase:LOC119174815"/>
<dbReference type="GO" id="GO:0005737">
    <property type="term" value="C:cytoplasm"/>
    <property type="evidence" value="ECO:0007669"/>
    <property type="project" value="UniProtKB-SubCell"/>
</dbReference>
<dbReference type="InterPro" id="IPR016024">
    <property type="entry name" value="ARM-type_fold"/>
</dbReference>
<dbReference type="InterPro" id="IPR001806">
    <property type="entry name" value="Small_GTPase"/>
</dbReference>
<evidence type="ECO:0000256" key="4">
    <source>
        <dbReference type="ARBA" id="ARBA00022448"/>
    </source>
</evidence>
<evidence type="ECO:0000256" key="3">
    <source>
        <dbReference type="ARBA" id="ARBA00009466"/>
    </source>
</evidence>
<dbReference type="SUPFAM" id="SSF52540">
    <property type="entry name" value="P-loop containing nucleoside triphosphate hydrolases"/>
    <property type="match status" value="1"/>
</dbReference>
<dbReference type="AlphaFoldDB" id="A0A9J6DI14"/>
<dbReference type="GO" id="GO:0005049">
    <property type="term" value="F:nuclear export signal receptor activity"/>
    <property type="evidence" value="ECO:0007669"/>
    <property type="project" value="InterPro"/>
</dbReference>
<accession>A0A9J6DI14</accession>
<keyword evidence="6" id="KW-0653">Protein transport</keyword>
<dbReference type="SUPFAM" id="SSF48371">
    <property type="entry name" value="ARM repeat"/>
    <property type="match status" value="1"/>
</dbReference>
<dbReference type="GO" id="GO:0003924">
    <property type="term" value="F:GTPase activity"/>
    <property type="evidence" value="ECO:0007669"/>
    <property type="project" value="InterPro"/>
</dbReference>
<dbReference type="PROSITE" id="PS51419">
    <property type="entry name" value="RAB"/>
    <property type="match status" value="1"/>
</dbReference>
<dbReference type="PANTHER" id="PTHR12596">
    <property type="entry name" value="EXPORTIN 4,7-RELATED"/>
    <property type="match status" value="1"/>
</dbReference>
<keyword evidence="4" id="KW-0813">Transport</keyword>
<name>A0A9J6DI14_RHIMP</name>
<keyword evidence="11" id="KW-1185">Reference proteome</keyword>
<dbReference type="Pfam" id="PF00071">
    <property type="entry name" value="Ras"/>
    <property type="match status" value="1"/>
</dbReference>
<dbReference type="Gene3D" id="3.40.50.300">
    <property type="entry name" value="P-loop containing nucleotide triphosphate hydrolases"/>
    <property type="match status" value="1"/>
</dbReference>
<gene>
    <name evidence="10" type="ORF">HPB51_015922</name>
</gene>
<evidence type="ECO:0000256" key="7">
    <source>
        <dbReference type="ARBA" id="ARBA00023242"/>
    </source>
</evidence>
<dbReference type="InterPro" id="IPR044189">
    <property type="entry name" value="XPO4/7-like"/>
</dbReference>
<evidence type="ECO:0000256" key="6">
    <source>
        <dbReference type="ARBA" id="ARBA00022927"/>
    </source>
</evidence>
<dbReference type="GO" id="GO:0005525">
    <property type="term" value="F:GTP binding"/>
    <property type="evidence" value="ECO:0007669"/>
    <property type="project" value="InterPro"/>
</dbReference>
<evidence type="ECO:0000313" key="10">
    <source>
        <dbReference type="EMBL" id="KAH8021526.1"/>
    </source>
</evidence>
<dbReference type="PROSITE" id="PS51257">
    <property type="entry name" value="PROKAR_LIPOPROTEIN"/>
    <property type="match status" value="1"/>
</dbReference>
<comment type="subcellular location">
    <subcellularLocation>
        <location evidence="2">Cytoplasm</location>
    </subcellularLocation>
    <subcellularLocation>
        <location evidence="1">Nucleus</location>
    </subcellularLocation>
</comment>
<dbReference type="InterPro" id="IPR027417">
    <property type="entry name" value="P-loop_NTPase"/>
</dbReference>
<evidence type="ECO:0000256" key="1">
    <source>
        <dbReference type="ARBA" id="ARBA00004123"/>
    </source>
</evidence>
<dbReference type="EMBL" id="JABSTU010000009">
    <property type="protein sequence ID" value="KAH8021526.1"/>
    <property type="molecule type" value="Genomic_DNA"/>
</dbReference>
<dbReference type="InterPro" id="IPR011989">
    <property type="entry name" value="ARM-like"/>
</dbReference>
<evidence type="ECO:0000256" key="9">
    <source>
        <dbReference type="SAM" id="MobiDB-lite"/>
    </source>
</evidence>
<keyword evidence="5" id="KW-0963">Cytoplasm</keyword>
<feature type="region of interest" description="Disordered" evidence="9">
    <location>
        <begin position="398"/>
        <end position="468"/>
    </location>
</feature>
<dbReference type="GO" id="GO:0006611">
    <property type="term" value="P:protein export from nucleus"/>
    <property type="evidence" value="ECO:0007669"/>
    <property type="project" value="TreeGrafter"/>
</dbReference>
<evidence type="ECO:0000256" key="8">
    <source>
        <dbReference type="ARBA" id="ARBA00040444"/>
    </source>
</evidence>
<organism evidence="10 11">
    <name type="scientific">Rhipicephalus microplus</name>
    <name type="common">Cattle tick</name>
    <name type="synonym">Boophilus microplus</name>
    <dbReference type="NCBI Taxonomy" id="6941"/>
    <lineage>
        <taxon>Eukaryota</taxon>
        <taxon>Metazoa</taxon>
        <taxon>Ecdysozoa</taxon>
        <taxon>Arthropoda</taxon>
        <taxon>Chelicerata</taxon>
        <taxon>Arachnida</taxon>
        <taxon>Acari</taxon>
        <taxon>Parasitiformes</taxon>
        <taxon>Ixodida</taxon>
        <taxon>Ixodoidea</taxon>
        <taxon>Ixodidae</taxon>
        <taxon>Rhipicephalinae</taxon>
        <taxon>Rhipicephalus</taxon>
        <taxon>Boophilus</taxon>
    </lineage>
</organism>
<reference evidence="10" key="1">
    <citation type="journal article" date="2020" name="Cell">
        <title>Large-Scale Comparative Analyses of Tick Genomes Elucidate Their Genetic Diversity and Vector Capacities.</title>
        <authorList>
            <consortium name="Tick Genome and Microbiome Consortium (TIGMIC)"/>
            <person name="Jia N."/>
            <person name="Wang J."/>
            <person name="Shi W."/>
            <person name="Du L."/>
            <person name="Sun Y."/>
            <person name="Zhan W."/>
            <person name="Jiang J.F."/>
            <person name="Wang Q."/>
            <person name="Zhang B."/>
            <person name="Ji P."/>
            <person name="Bell-Sakyi L."/>
            <person name="Cui X.M."/>
            <person name="Yuan T.T."/>
            <person name="Jiang B.G."/>
            <person name="Yang W.F."/>
            <person name="Lam T.T."/>
            <person name="Chang Q.C."/>
            <person name="Ding S.J."/>
            <person name="Wang X.J."/>
            <person name="Zhu J.G."/>
            <person name="Ruan X.D."/>
            <person name="Zhao L."/>
            <person name="Wei J.T."/>
            <person name="Ye R.Z."/>
            <person name="Que T.C."/>
            <person name="Du C.H."/>
            <person name="Zhou Y.H."/>
            <person name="Cheng J.X."/>
            <person name="Dai P.F."/>
            <person name="Guo W.B."/>
            <person name="Han X.H."/>
            <person name="Huang E.J."/>
            <person name="Li L.F."/>
            <person name="Wei W."/>
            <person name="Gao Y.C."/>
            <person name="Liu J.Z."/>
            <person name="Shao H.Z."/>
            <person name="Wang X."/>
            <person name="Wang C.C."/>
            <person name="Yang T.C."/>
            <person name="Huo Q.B."/>
            <person name="Li W."/>
            <person name="Chen H.Y."/>
            <person name="Chen S.E."/>
            <person name="Zhou L.G."/>
            <person name="Ni X.B."/>
            <person name="Tian J.H."/>
            <person name="Sheng Y."/>
            <person name="Liu T."/>
            <person name="Pan Y.S."/>
            <person name="Xia L.Y."/>
            <person name="Li J."/>
            <person name="Zhao F."/>
            <person name="Cao W.C."/>
        </authorList>
    </citation>
    <scope>NUCLEOTIDE SEQUENCE</scope>
    <source>
        <strain evidence="10">Rmic-2018</strain>
    </source>
</reference>
<comment type="caution">
    <text evidence="10">The sequence shown here is derived from an EMBL/GenBank/DDBJ whole genome shotgun (WGS) entry which is preliminary data.</text>
</comment>
<evidence type="ECO:0000256" key="5">
    <source>
        <dbReference type="ARBA" id="ARBA00022490"/>
    </source>
</evidence>
<proteinExistence type="inferred from homology"/>
<feature type="compositionally biased region" description="Polar residues" evidence="9">
    <location>
        <begin position="429"/>
        <end position="444"/>
    </location>
</feature>
<dbReference type="PANTHER" id="PTHR12596:SF1">
    <property type="entry name" value="EXPORTIN-4"/>
    <property type="match status" value="1"/>
</dbReference>
<reference evidence="10" key="2">
    <citation type="submission" date="2021-09" db="EMBL/GenBank/DDBJ databases">
        <authorList>
            <person name="Jia N."/>
            <person name="Wang J."/>
            <person name="Shi W."/>
            <person name="Du L."/>
            <person name="Sun Y."/>
            <person name="Zhan W."/>
            <person name="Jiang J."/>
            <person name="Wang Q."/>
            <person name="Zhang B."/>
            <person name="Ji P."/>
            <person name="Sakyi L.B."/>
            <person name="Cui X."/>
            <person name="Yuan T."/>
            <person name="Jiang B."/>
            <person name="Yang W."/>
            <person name="Lam T.T.-Y."/>
            <person name="Chang Q."/>
            <person name="Ding S."/>
            <person name="Wang X."/>
            <person name="Zhu J."/>
            <person name="Ruan X."/>
            <person name="Zhao L."/>
            <person name="Wei J."/>
            <person name="Que T."/>
            <person name="Du C."/>
            <person name="Cheng J."/>
            <person name="Dai P."/>
            <person name="Han X."/>
            <person name="Huang E."/>
            <person name="Gao Y."/>
            <person name="Liu J."/>
            <person name="Shao H."/>
            <person name="Ye R."/>
            <person name="Li L."/>
            <person name="Wei W."/>
            <person name="Wang X."/>
            <person name="Wang C."/>
            <person name="Huo Q."/>
            <person name="Li W."/>
            <person name="Guo W."/>
            <person name="Chen H."/>
            <person name="Chen S."/>
            <person name="Zhou L."/>
            <person name="Zhou L."/>
            <person name="Ni X."/>
            <person name="Tian J."/>
            <person name="Zhou Y."/>
            <person name="Sheng Y."/>
            <person name="Liu T."/>
            <person name="Pan Y."/>
            <person name="Xia L."/>
            <person name="Li J."/>
            <person name="Zhao F."/>
            <person name="Cao W."/>
        </authorList>
    </citation>
    <scope>NUCLEOTIDE SEQUENCE</scope>
    <source>
        <strain evidence="10">Rmic-2018</strain>
        <tissue evidence="10">Larvae</tissue>
    </source>
</reference>
<protein>
    <recommendedName>
        <fullName evidence="8">Exportin-4</fullName>
    </recommendedName>
</protein>
<evidence type="ECO:0000313" key="11">
    <source>
        <dbReference type="Proteomes" id="UP000821866"/>
    </source>
</evidence>